<dbReference type="InterPro" id="IPR027417">
    <property type="entry name" value="P-loop_NTPase"/>
</dbReference>
<dbReference type="Gene3D" id="3.40.50.300">
    <property type="entry name" value="P-loop containing nucleotide triphosphate hydrolases"/>
    <property type="match status" value="1"/>
</dbReference>
<accession>A0ABU5N8F4</accession>
<feature type="region of interest" description="Disordered" evidence="1">
    <location>
        <begin position="302"/>
        <end position="344"/>
    </location>
</feature>
<dbReference type="Proteomes" id="UP001291912">
    <property type="component" value="Unassembled WGS sequence"/>
</dbReference>
<keyword evidence="3" id="KW-1185">Reference proteome</keyword>
<protein>
    <submittedName>
        <fullName evidence="2">AAA family ATPase</fullName>
    </submittedName>
</protein>
<evidence type="ECO:0000313" key="3">
    <source>
        <dbReference type="Proteomes" id="UP001291912"/>
    </source>
</evidence>
<reference evidence="2 3" key="1">
    <citation type="submission" date="2023-10" db="EMBL/GenBank/DDBJ databases">
        <title>Microbacterium xanthum sp. nov., isolated from seaweed.</title>
        <authorList>
            <person name="Lee S.D."/>
        </authorList>
    </citation>
    <scope>NUCLEOTIDE SEQUENCE [LARGE SCALE GENOMIC DNA]</scope>
    <source>
        <strain evidence="2 3">KCTC 19124</strain>
    </source>
</reference>
<dbReference type="SUPFAM" id="SSF52540">
    <property type="entry name" value="P-loop containing nucleoside triphosphate hydrolases"/>
    <property type="match status" value="1"/>
</dbReference>
<dbReference type="RefSeq" id="WP_322597617.1">
    <property type="nucleotide sequence ID" value="NZ_BAAAPT010000002.1"/>
</dbReference>
<comment type="caution">
    <text evidence="2">The sequence shown here is derived from an EMBL/GenBank/DDBJ whole genome shotgun (WGS) entry which is preliminary data.</text>
</comment>
<sequence>MTAQYIDVAAILDGNITAPQTAVGGRRSDGVPLCYASAVNVLLGAPEAGKTLVAGAMAADEMFSSGRVLWIDLDHNGPAAIVTRFREFGVSRDMLIDNSSFRLAVPEDPQEVMQLVADTINWRPSLVIVDSIGELLPMFGANSNDADDYTRVNRQVLTALASTGAGVLAIDHEAKSQSSSNYGATGTAAKKRAIDGALLRVTNTRPFRPGHGGEAVLSIVKDRHGALRQLVDPDREPAVTVFSIETRDGASLARFGMPAVKAPSVSDVEMLQKLTPPPTSVRDVKDRMTWGSTRASKAFRDFQHVPGTPGNVPGTSGDVRVPVFPTPKGGERGTLTGNTETEAA</sequence>
<dbReference type="EMBL" id="JAWJYN010000002">
    <property type="protein sequence ID" value="MDZ8162346.1"/>
    <property type="molecule type" value="Genomic_DNA"/>
</dbReference>
<gene>
    <name evidence="2" type="ORF">R2Q92_10935</name>
</gene>
<proteinExistence type="predicted"/>
<organism evidence="2 3">
    <name type="scientific">Microbacterium aquimaris</name>
    <dbReference type="NCBI Taxonomy" id="459816"/>
    <lineage>
        <taxon>Bacteria</taxon>
        <taxon>Bacillati</taxon>
        <taxon>Actinomycetota</taxon>
        <taxon>Actinomycetes</taxon>
        <taxon>Micrococcales</taxon>
        <taxon>Microbacteriaceae</taxon>
        <taxon>Microbacterium</taxon>
    </lineage>
</organism>
<dbReference type="Pfam" id="PF13481">
    <property type="entry name" value="AAA_25"/>
    <property type="match status" value="1"/>
</dbReference>
<feature type="compositionally biased region" description="Polar residues" evidence="1">
    <location>
        <begin position="335"/>
        <end position="344"/>
    </location>
</feature>
<evidence type="ECO:0000256" key="1">
    <source>
        <dbReference type="SAM" id="MobiDB-lite"/>
    </source>
</evidence>
<name>A0ABU5N8F4_9MICO</name>
<evidence type="ECO:0000313" key="2">
    <source>
        <dbReference type="EMBL" id="MDZ8162346.1"/>
    </source>
</evidence>